<dbReference type="AlphaFoldDB" id="A0A0L0HFP2"/>
<dbReference type="PROSITE" id="PS50904">
    <property type="entry name" value="PRELI_MSF1"/>
    <property type="match status" value="1"/>
</dbReference>
<dbReference type="InParanoid" id="A0A0L0HFP2"/>
<keyword evidence="3" id="KW-1185">Reference proteome</keyword>
<dbReference type="eggNOG" id="KOG3336">
    <property type="taxonomic scope" value="Eukaryota"/>
</dbReference>
<dbReference type="OrthoDB" id="407630at2759"/>
<dbReference type="FunCoup" id="A0A0L0HFP2">
    <property type="interactions" value="238"/>
</dbReference>
<dbReference type="OMA" id="YCPWNEK"/>
<dbReference type="PANTHER" id="PTHR11158">
    <property type="entry name" value="MSF1/PX19 RELATED"/>
    <property type="match status" value="1"/>
</dbReference>
<feature type="domain" description="PRELI/MSF1" evidence="1">
    <location>
        <begin position="1"/>
        <end position="175"/>
    </location>
</feature>
<dbReference type="Proteomes" id="UP000053201">
    <property type="component" value="Unassembled WGS sequence"/>
</dbReference>
<dbReference type="GO" id="GO:0005758">
    <property type="term" value="C:mitochondrial intermembrane space"/>
    <property type="evidence" value="ECO:0007669"/>
    <property type="project" value="InterPro"/>
</dbReference>
<organism evidence="2 3">
    <name type="scientific">Spizellomyces punctatus (strain DAOM BR117)</name>
    <dbReference type="NCBI Taxonomy" id="645134"/>
    <lineage>
        <taxon>Eukaryota</taxon>
        <taxon>Fungi</taxon>
        <taxon>Fungi incertae sedis</taxon>
        <taxon>Chytridiomycota</taxon>
        <taxon>Chytridiomycota incertae sedis</taxon>
        <taxon>Chytridiomycetes</taxon>
        <taxon>Spizellomycetales</taxon>
        <taxon>Spizellomycetaceae</taxon>
        <taxon>Spizellomyces</taxon>
    </lineage>
</organism>
<dbReference type="RefSeq" id="XP_016607962.1">
    <property type="nucleotide sequence ID" value="XM_016753517.1"/>
</dbReference>
<evidence type="ECO:0000313" key="2">
    <source>
        <dbReference type="EMBL" id="KNC99922.1"/>
    </source>
</evidence>
<evidence type="ECO:0000313" key="3">
    <source>
        <dbReference type="Proteomes" id="UP000053201"/>
    </source>
</evidence>
<accession>A0A0L0HFP2</accession>
<gene>
    <name evidence="2" type="ORF">SPPG_05294</name>
</gene>
<dbReference type="EMBL" id="KQ257457">
    <property type="protein sequence ID" value="KNC99922.1"/>
    <property type="molecule type" value="Genomic_DNA"/>
</dbReference>
<dbReference type="InterPro" id="IPR037365">
    <property type="entry name" value="Slowmo/Ups"/>
</dbReference>
<protein>
    <recommendedName>
        <fullName evidence="1">PRELI/MSF1 domain-containing protein</fullName>
    </recommendedName>
</protein>
<name>A0A0L0HFP2_SPIPD</name>
<dbReference type="STRING" id="645134.A0A0L0HFP2"/>
<dbReference type="InterPro" id="IPR006797">
    <property type="entry name" value="PRELI/MSF1_dom"/>
</dbReference>
<proteinExistence type="predicted"/>
<dbReference type="VEuPathDB" id="FungiDB:SPPG_05294"/>
<sequence length="199" mass="22412">MKLFETEYLFAHPWCTLTLANWQKYPNQYSSHVLSVDVLDRSVDPETGILTTERLLCCKQSAPALLRRILPIPEVAYFREISYLDPRSQTYTAISTNLSMRSFINLEEKCEYKADPEHPEGKTVFTQQAAVSAMGVLSYGAKLVEESAVNSFHKNAARGRQGLETIVEKLVEEAKAVEQGFKDGLETHLRKGNMGVPEP</sequence>
<evidence type="ECO:0000259" key="1">
    <source>
        <dbReference type="PROSITE" id="PS50904"/>
    </source>
</evidence>
<dbReference type="Pfam" id="PF04707">
    <property type="entry name" value="PRELI"/>
    <property type="match status" value="1"/>
</dbReference>
<reference evidence="2 3" key="1">
    <citation type="submission" date="2009-08" db="EMBL/GenBank/DDBJ databases">
        <title>The Genome Sequence of Spizellomyces punctatus strain DAOM BR117.</title>
        <authorList>
            <consortium name="The Broad Institute Genome Sequencing Platform"/>
            <person name="Russ C."/>
            <person name="Cuomo C."/>
            <person name="Shea T."/>
            <person name="Young S.K."/>
            <person name="Zeng Q."/>
            <person name="Koehrsen M."/>
            <person name="Haas B."/>
            <person name="Borodovsky M."/>
            <person name="Guigo R."/>
            <person name="Alvarado L."/>
            <person name="Berlin A."/>
            <person name="Bochicchio J."/>
            <person name="Borenstein D."/>
            <person name="Chapman S."/>
            <person name="Chen Z."/>
            <person name="Engels R."/>
            <person name="Freedman E."/>
            <person name="Gellesch M."/>
            <person name="Goldberg J."/>
            <person name="Griggs A."/>
            <person name="Gujja S."/>
            <person name="Heiman D."/>
            <person name="Hepburn T."/>
            <person name="Howarth C."/>
            <person name="Jen D."/>
            <person name="Larson L."/>
            <person name="Lewis B."/>
            <person name="Mehta T."/>
            <person name="Park D."/>
            <person name="Pearson M."/>
            <person name="Roberts A."/>
            <person name="Saif S."/>
            <person name="Shenoy N."/>
            <person name="Sisk P."/>
            <person name="Stolte C."/>
            <person name="Sykes S."/>
            <person name="Thomson T."/>
            <person name="Walk T."/>
            <person name="White J."/>
            <person name="Yandava C."/>
            <person name="Burger G."/>
            <person name="Gray M.W."/>
            <person name="Holland P.W.H."/>
            <person name="King N."/>
            <person name="Lang F.B.F."/>
            <person name="Roger A.J."/>
            <person name="Ruiz-Trillo I."/>
            <person name="Lander E."/>
            <person name="Nusbaum C."/>
        </authorList>
    </citation>
    <scope>NUCLEOTIDE SEQUENCE [LARGE SCALE GENOMIC DNA]</scope>
    <source>
        <strain evidence="2 3">DAOM BR117</strain>
    </source>
</reference>
<dbReference type="GeneID" id="27688682"/>